<reference evidence="3" key="1">
    <citation type="submission" date="2021-11" db="EMBL/GenBank/DDBJ databases">
        <title>Australian commercial rhizobial inoculants.</title>
        <authorList>
            <person name="Kohlmeier M.G."/>
            <person name="O'Hara G.W."/>
            <person name="Colombi E."/>
            <person name="Ramsay J.P."/>
            <person name="Terpolilli J."/>
        </authorList>
    </citation>
    <scope>NUCLEOTIDE SEQUENCE</scope>
    <source>
        <strain evidence="3">CC829</strain>
        <plasmid evidence="3">pCC829_2</plasmid>
    </source>
</reference>
<name>A0ABY3R2F5_9BRAD</name>
<dbReference type="Pfam" id="PF13276">
    <property type="entry name" value="HTH_21"/>
    <property type="match status" value="1"/>
</dbReference>
<dbReference type="InterPro" id="IPR001584">
    <property type="entry name" value="Integrase_cat-core"/>
</dbReference>
<proteinExistence type="predicted"/>
<feature type="compositionally biased region" description="Basic residues" evidence="1">
    <location>
        <begin position="14"/>
        <end position="35"/>
    </location>
</feature>
<dbReference type="NCBIfam" id="NF033516">
    <property type="entry name" value="transpos_IS3"/>
    <property type="match status" value="1"/>
</dbReference>
<feature type="region of interest" description="Disordered" evidence="1">
    <location>
        <begin position="1"/>
        <end position="38"/>
    </location>
</feature>
<dbReference type="InterPro" id="IPR036397">
    <property type="entry name" value="RNaseH_sf"/>
</dbReference>
<evidence type="ECO:0000313" key="3">
    <source>
        <dbReference type="EMBL" id="UFW92081.1"/>
    </source>
</evidence>
<gene>
    <name evidence="3" type="ORF">BjapCC829_48345</name>
</gene>
<dbReference type="RefSeq" id="WP_231145893.1">
    <property type="nucleotide sequence ID" value="NZ_CP088102.1"/>
</dbReference>
<dbReference type="PANTHER" id="PTHR46889:SF4">
    <property type="entry name" value="TRANSPOSASE INSO FOR INSERTION SEQUENCE ELEMENT IS911B-RELATED"/>
    <property type="match status" value="1"/>
</dbReference>
<keyword evidence="4" id="KW-1185">Reference proteome</keyword>
<geneLocation type="plasmid" evidence="3 4">
    <name>pCC829_2</name>
</geneLocation>
<dbReference type="Pfam" id="PF00665">
    <property type="entry name" value="rve"/>
    <property type="match status" value="1"/>
</dbReference>
<protein>
    <submittedName>
        <fullName evidence="3">IS3 family transposase</fullName>
    </submittedName>
</protein>
<dbReference type="InterPro" id="IPR025948">
    <property type="entry name" value="HTH-like_dom"/>
</dbReference>
<keyword evidence="3" id="KW-0614">Plasmid</keyword>
<accession>A0ABY3R2F5</accession>
<dbReference type="InterPro" id="IPR048020">
    <property type="entry name" value="Transpos_IS3"/>
</dbReference>
<dbReference type="InterPro" id="IPR012337">
    <property type="entry name" value="RNaseH-like_sf"/>
</dbReference>
<dbReference type="InterPro" id="IPR050900">
    <property type="entry name" value="Transposase_IS3/IS150/IS904"/>
</dbReference>
<dbReference type="PROSITE" id="PS50994">
    <property type="entry name" value="INTEGRASE"/>
    <property type="match status" value="1"/>
</dbReference>
<feature type="domain" description="Integrase catalytic" evidence="2">
    <location>
        <begin position="109"/>
        <end position="269"/>
    </location>
</feature>
<dbReference type="Gene3D" id="3.30.420.10">
    <property type="entry name" value="Ribonuclease H-like superfamily/Ribonuclease H"/>
    <property type="match status" value="1"/>
</dbReference>
<evidence type="ECO:0000313" key="4">
    <source>
        <dbReference type="Proteomes" id="UP001430990"/>
    </source>
</evidence>
<evidence type="ECO:0000259" key="2">
    <source>
        <dbReference type="PROSITE" id="PS50994"/>
    </source>
</evidence>
<dbReference type="PANTHER" id="PTHR46889">
    <property type="entry name" value="TRANSPOSASE INSF FOR INSERTION SEQUENCE IS3B-RELATED"/>
    <property type="match status" value="1"/>
</dbReference>
<evidence type="ECO:0000256" key="1">
    <source>
        <dbReference type="SAM" id="MobiDB-lite"/>
    </source>
</evidence>
<sequence>MREQRTYPLLDLSKRRRPQRKRLLNRRGPRPRHSNHGCPWIQKPATKATVMLGSRRMIAMLKTEGLQVNRKRVQRLMRKMGIAALGPKPNTTKPAPGHKIYPYLLRNMTIDRPNQAWAADITYLPIGRGFLYLVAIIDWASRAVLAWRLSNTMDVSFCVAALEEALAKYGTPEIFNTDQGSQFTSTAFTGALAGAGIKISMDGRGRWMDNVFIERLWRSLKHEDIYLKGYADGREAKAGIANWIAFYNNRRLHQALGYRAPMAVWRERMRTAKAVDMVDNADALTTCPRQQQQTESLAA</sequence>
<dbReference type="EMBL" id="CP088102">
    <property type="protein sequence ID" value="UFW92081.1"/>
    <property type="molecule type" value="Genomic_DNA"/>
</dbReference>
<dbReference type="Proteomes" id="UP001430990">
    <property type="component" value="Plasmid pCC829_2"/>
</dbReference>
<organism evidence="3 4">
    <name type="scientific">Bradyrhizobium barranii</name>
    <dbReference type="NCBI Taxonomy" id="2992140"/>
    <lineage>
        <taxon>Bacteria</taxon>
        <taxon>Pseudomonadati</taxon>
        <taxon>Pseudomonadota</taxon>
        <taxon>Alphaproteobacteria</taxon>
        <taxon>Hyphomicrobiales</taxon>
        <taxon>Nitrobacteraceae</taxon>
        <taxon>Bradyrhizobium</taxon>
    </lineage>
</organism>
<dbReference type="SUPFAM" id="SSF53098">
    <property type="entry name" value="Ribonuclease H-like"/>
    <property type="match status" value="1"/>
</dbReference>